<comment type="caution">
    <text evidence="1">The sequence shown here is derived from an EMBL/GenBank/DDBJ whole genome shotgun (WGS) entry which is preliminary data.</text>
</comment>
<protein>
    <submittedName>
        <fullName evidence="1">Uncharacterized protein</fullName>
    </submittedName>
</protein>
<organism evidence="1 2">
    <name type="scientific">Gonium pectorale</name>
    <name type="common">Green alga</name>
    <dbReference type="NCBI Taxonomy" id="33097"/>
    <lineage>
        <taxon>Eukaryota</taxon>
        <taxon>Viridiplantae</taxon>
        <taxon>Chlorophyta</taxon>
        <taxon>core chlorophytes</taxon>
        <taxon>Chlorophyceae</taxon>
        <taxon>CS clade</taxon>
        <taxon>Chlamydomonadales</taxon>
        <taxon>Volvocaceae</taxon>
        <taxon>Gonium</taxon>
    </lineage>
</organism>
<dbReference type="AlphaFoldDB" id="A0A150GI91"/>
<name>A0A150GI91_GONPE</name>
<dbReference type="Proteomes" id="UP000075714">
    <property type="component" value="Unassembled WGS sequence"/>
</dbReference>
<keyword evidence="2" id="KW-1185">Reference proteome</keyword>
<dbReference type="EMBL" id="LSYV01000022">
    <property type="protein sequence ID" value="KXZ49499.1"/>
    <property type="molecule type" value="Genomic_DNA"/>
</dbReference>
<proteinExistence type="predicted"/>
<gene>
    <name evidence="1" type="ORF">GPECTOR_21g725</name>
</gene>
<sequence>MATAMQHDQGLELGRLAGAHLGQATALQTRHIQETDAALDQANQQGDLWEALFGPMAVQRQWQQQQEMAHLLTLHAEELGALAVRFTMEDHDQRAFVEEVWGHLQPVLDASAMQALAKEAMGDVGISRYL</sequence>
<reference evidence="2" key="1">
    <citation type="journal article" date="2016" name="Nat. Commun.">
        <title>The Gonium pectorale genome demonstrates co-option of cell cycle regulation during the evolution of multicellularity.</title>
        <authorList>
            <person name="Hanschen E.R."/>
            <person name="Marriage T.N."/>
            <person name="Ferris P.J."/>
            <person name="Hamaji T."/>
            <person name="Toyoda A."/>
            <person name="Fujiyama A."/>
            <person name="Neme R."/>
            <person name="Noguchi H."/>
            <person name="Minakuchi Y."/>
            <person name="Suzuki M."/>
            <person name="Kawai-Toyooka H."/>
            <person name="Smith D.R."/>
            <person name="Sparks H."/>
            <person name="Anderson J."/>
            <person name="Bakaric R."/>
            <person name="Luria V."/>
            <person name="Karger A."/>
            <person name="Kirschner M.W."/>
            <person name="Durand P.M."/>
            <person name="Michod R.E."/>
            <person name="Nozaki H."/>
            <person name="Olson B.J."/>
        </authorList>
    </citation>
    <scope>NUCLEOTIDE SEQUENCE [LARGE SCALE GENOMIC DNA]</scope>
    <source>
        <strain evidence="2">NIES-2863</strain>
    </source>
</reference>
<evidence type="ECO:0000313" key="2">
    <source>
        <dbReference type="Proteomes" id="UP000075714"/>
    </source>
</evidence>
<accession>A0A150GI91</accession>
<evidence type="ECO:0000313" key="1">
    <source>
        <dbReference type="EMBL" id="KXZ49499.1"/>
    </source>
</evidence>